<evidence type="ECO:0000259" key="2">
    <source>
        <dbReference type="Pfam" id="PF07995"/>
    </source>
</evidence>
<geneLocation type="plasmid" evidence="3 4">
    <name>p1</name>
</geneLocation>
<gene>
    <name evidence="3" type="ORF">JWJ88_13025</name>
</gene>
<dbReference type="Pfam" id="PF07995">
    <property type="entry name" value="GSDH"/>
    <property type="match status" value="1"/>
</dbReference>
<accession>A0ABX7JK94</accession>
<dbReference type="Proteomes" id="UP000663629">
    <property type="component" value="Plasmid p1"/>
</dbReference>
<keyword evidence="4" id="KW-1185">Reference proteome</keyword>
<dbReference type="SUPFAM" id="SSF50952">
    <property type="entry name" value="Soluble quinoprotein glucose dehydrogenase"/>
    <property type="match status" value="1"/>
</dbReference>
<protein>
    <submittedName>
        <fullName evidence="3">PQQ-dependent sugar dehydrogenase</fullName>
    </submittedName>
</protein>
<dbReference type="InterPro" id="IPR011042">
    <property type="entry name" value="6-blade_b-propeller_TolB-like"/>
</dbReference>
<organism evidence="3 4">
    <name type="scientific">Paracoccus methylovorus</name>
    <dbReference type="NCBI Taxonomy" id="2812658"/>
    <lineage>
        <taxon>Bacteria</taxon>
        <taxon>Pseudomonadati</taxon>
        <taxon>Pseudomonadota</taxon>
        <taxon>Alphaproteobacteria</taxon>
        <taxon>Rhodobacterales</taxon>
        <taxon>Paracoccaceae</taxon>
        <taxon>Paracoccus</taxon>
    </lineage>
</organism>
<sequence length="404" mass="43703">MFLPLRPLAAIVALALTGLSVAQADDFNSYPPNAADQSPAFAGQTRAAVIPQAPRLMRTPLIEGLQHPWGMALLPDGGMLVTERVGALRLYRDGTLSPPIKGLPEVDARIQGGLLDVAVAPDFATTRQVWFTFSEPRGNRENGVAVGTGRLSQDGLALEEMRVIFSQQPGVESPHHFGSRLVFGPDGYLYVTTGDRGIPPDDPVSQDLTHHLGKVLRLDPATGEAAPGNPFAEGEARPEIWSYGHRNIQAAALDLQGRLWTVEHGPMGGDELNRPEAGRNYGWPVISYGLDYDESPIGQGLTSQDGMEQPVYYWDPVIAPSGMVFYDGAMFPEWQGDALIGGLRVEEVVRLKIEGDRVVGEQRLASGIGRVRDIEIAPDGALLVLIDDDPGQLIRLSRRGTTPQ</sequence>
<feature type="domain" description="Glucose/Sorbosone dehydrogenase" evidence="2">
    <location>
        <begin position="65"/>
        <end position="395"/>
    </location>
</feature>
<dbReference type="InterPro" id="IPR011041">
    <property type="entry name" value="Quinoprot_gluc/sorb_DH_b-prop"/>
</dbReference>
<dbReference type="Gene3D" id="2.120.10.30">
    <property type="entry name" value="TolB, C-terminal domain"/>
    <property type="match status" value="1"/>
</dbReference>
<name>A0ABX7JK94_9RHOB</name>
<evidence type="ECO:0000313" key="4">
    <source>
        <dbReference type="Proteomes" id="UP000663629"/>
    </source>
</evidence>
<dbReference type="PANTHER" id="PTHR19328:SF75">
    <property type="entry name" value="ALDOSE SUGAR DEHYDROGENASE YLII"/>
    <property type="match status" value="1"/>
</dbReference>
<reference evidence="3 4" key="1">
    <citation type="submission" date="2021-02" db="EMBL/GenBank/DDBJ databases">
        <title>Paracoccus methylovroum sp.nov., a new methanol and methylamine utilizing methylotrophic denitrifer.</title>
        <authorList>
            <person name="Timsy T."/>
            <person name="Behrendt U."/>
            <person name="Ulrich A."/>
            <person name="Spanner T."/>
            <person name="Foesel B.U."/>
            <person name="Horn M.A."/>
            <person name="Kolb S."/>
        </authorList>
    </citation>
    <scope>NUCLEOTIDE SEQUENCE [LARGE SCALE GENOMIC DNA]</scope>
    <source>
        <strain evidence="3 4">H4-D09</strain>
        <plasmid evidence="3 4">p1</plasmid>
    </source>
</reference>
<dbReference type="RefSeq" id="WP_205295382.1">
    <property type="nucleotide sequence ID" value="NZ_CP070369.1"/>
</dbReference>
<evidence type="ECO:0000256" key="1">
    <source>
        <dbReference type="SAM" id="SignalP"/>
    </source>
</evidence>
<evidence type="ECO:0000313" key="3">
    <source>
        <dbReference type="EMBL" id="QRZ14405.1"/>
    </source>
</evidence>
<feature type="signal peptide" evidence="1">
    <location>
        <begin position="1"/>
        <end position="24"/>
    </location>
</feature>
<keyword evidence="3" id="KW-0614">Plasmid</keyword>
<dbReference type="PANTHER" id="PTHR19328">
    <property type="entry name" value="HEDGEHOG-INTERACTING PROTEIN"/>
    <property type="match status" value="1"/>
</dbReference>
<dbReference type="InterPro" id="IPR012938">
    <property type="entry name" value="Glc/Sorbosone_DH"/>
</dbReference>
<dbReference type="EMBL" id="CP070369">
    <property type="protein sequence ID" value="QRZ14405.1"/>
    <property type="molecule type" value="Genomic_DNA"/>
</dbReference>
<feature type="chain" id="PRO_5045147835" evidence="1">
    <location>
        <begin position="25"/>
        <end position="404"/>
    </location>
</feature>
<proteinExistence type="predicted"/>
<keyword evidence="1" id="KW-0732">Signal</keyword>